<dbReference type="EMBL" id="WEIA01000039">
    <property type="protein sequence ID" value="NLR24400.1"/>
    <property type="molecule type" value="Genomic_DNA"/>
</dbReference>
<dbReference type="InterPro" id="IPR015025">
    <property type="entry name" value="PoNi_C"/>
</dbReference>
<dbReference type="SUPFAM" id="SSF140731">
    <property type="entry name" value="PA2201 C-terminal domain-like"/>
    <property type="match status" value="1"/>
</dbReference>
<reference evidence="3" key="1">
    <citation type="submission" date="2019-10" db="EMBL/GenBank/DDBJ databases">
        <authorList>
            <person name="Paulsen S."/>
        </authorList>
    </citation>
    <scope>NUCLEOTIDE SEQUENCE</scope>
    <source>
        <strain evidence="3">LMG 19692</strain>
    </source>
</reference>
<name>A0A8I2H9A0_9GAMM</name>
<organism evidence="3 5">
    <name type="scientific">Pseudoalteromonas maricaloris</name>
    <dbReference type="NCBI Taxonomy" id="184924"/>
    <lineage>
        <taxon>Bacteria</taxon>
        <taxon>Pseudomonadati</taxon>
        <taxon>Pseudomonadota</taxon>
        <taxon>Gammaproteobacteria</taxon>
        <taxon>Alteromonadales</taxon>
        <taxon>Pseudoalteromonadaceae</taxon>
        <taxon>Pseudoalteromonas</taxon>
    </lineage>
</organism>
<dbReference type="Pfam" id="PF08929">
    <property type="entry name" value="PoNi_C"/>
    <property type="match status" value="1"/>
</dbReference>
<evidence type="ECO:0000313" key="3">
    <source>
        <dbReference type="EMBL" id="NLR24400.1"/>
    </source>
</evidence>
<protein>
    <submittedName>
        <fullName evidence="3">DUF1911 domain-containing protein</fullName>
    </submittedName>
</protein>
<dbReference type="RefSeq" id="WP_130127732.1">
    <property type="nucleotide sequence ID" value="NZ_CBCSDF010000044.1"/>
</dbReference>
<proteinExistence type="predicted"/>
<gene>
    <name evidence="3" type="ORF">F9Y85_24480</name>
    <name evidence="4" type="ORF">R5H13_03780</name>
</gene>
<feature type="domain" description="PoNi C-terminal" evidence="2">
    <location>
        <begin position="140"/>
        <end position="242"/>
    </location>
</feature>
<dbReference type="EMBL" id="CP137578">
    <property type="protein sequence ID" value="WOX29405.1"/>
    <property type="molecule type" value="Genomic_DNA"/>
</dbReference>
<feature type="domain" description="PoNi N-terminal" evidence="1">
    <location>
        <begin position="3"/>
        <end position="127"/>
    </location>
</feature>
<dbReference type="AlphaFoldDB" id="A0A8I2H9A0"/>
<evidence type="ECO:0000313" key="4">
    <source>
        <dbReference type="EMBL" id="WOX29405.1"/>
    </source>
</evidence>
<dbReference type="InterPro" id="IPR015024">
    <property type="entry name" value="PoNi_N"/>
</dbReference>
<dbReference type="Proteomes" id="UP000646877">
    <property type="component" value="Unassembled WGS sequence"/>
</dbReference>
<dbReference type="Pfam" id="PF08928">
    <property type="entry name" value="PoNi_N"/>
    <property type="match status" value="1"/>
</dbReference>
<evidence type="ECO:0000313" key="6">
    <source>
        <dbReference type="Proteomes" id="UP001304419"/>
    </source>
</evidence>
<dbReference type="InterPro" id="IPR028983">
    <property type="entry name" value="PA2201-like_C"/>
</dbReference>
<accession>A0A8I2H9A0</accession>
<sequence length="249" mass="29248">MVRDTFRDKSYFDEAVEFYEETILEDVAELDSSDLTIEIKMRTCFDLINNIISLMHVKYSRGDSVIEFKPLLNDAITYRRAQKKFADELPLEAQAERIDLEELHQSDLRNYLKLFSFAYCLNMGKDYYLQLLELIGNQGQDALFDKIAIALGDTNREIAADTLFKKRFGKLYKVVEGSPEQRPALAKSYMEAWYVLEESPDIHLLDNDAYDGYWCWEIALVVKLFNIDDSSFIDHPYYPKDLVHWRENQ</sequence>
<dbReference type="Gene3D" id="1.10.3920.10">
    <property type="entry name" value="PA2201 C-terminal domain-like"/>
    <property type="match status" value="1"/>
</dbReference>
<keyword evidence="6" id="KW-1185">Reference proteome</keyword>
<reference evidence="4 6" key="2">
    <citation type="submission" date="2023-10" db="EMBL/GenBank/DDBJ databases">
        <title>To unveil natural product biosynthetic capacity in Pseudoalteromonas.</title>
        <authorList>
            <person name="Wang J."/>
        </authorList>
    </citation>
    <scope>NUCLEOTIDE SEQUENCE [LARGE SCALE GENOMIC DNA]</scope>
    <source>
        <strain evidence="4 6">DSM 15914</strain>
    </source>
</reference>
<dbReference type="Proteomes" id="UP001304419">
    <property type="component" value="Chromosome 1"/>
</dbReference>
<evidence type="ECO:0000259" key="2">
    <source>
        <dbReference type="Pfam" id="PF08929"/>
    </source>
</evidence>
<evidence type="ECO:0000259" key="1">
    <source>
        <dbReference type="Pfam" id="PF08928"/>
    </source>
</evidence>
<evidence type="ECO:0000313" key="5">
    <source>
        <dbReference type="Proteomes" id="UP000646877"/>
    </source>
</evidence>